<reference evidence="2" key="1">
    <citation type="submission" date="2017-08" db="EMBL/GenBank/DDBJ databases">
        <authorList>
            <person name="Varghese N."/>
            <person name="Submissions S."/>
        </authorList>
    </citation>
    <scope>NUCLEOTIDE SEQUENCE [LARGE SCALE GENOMIC DNA]</scope>
    <source>
        <strain evidence="2">DSM 4725</strain>
    </source>
</reference>
<sequence length="243" mass="25844">MELGGLPVETDVWQGVWISVACRLGAPGTVSALLPAFEAHARVFHPAVRYAGDDDIEVPWAEVAAHNGTRAHPLMQWHTITGSWDAQPPELQAAVWDDGPAEGHLPVAVAARLAAVLAGHTATPQDCLFGRWDGYGFDLPDPDSPPRMPLRGNHDVVLVRGTVADAVRNLAPEPHEQSANLWWPADRAWCVVTDIDLTSTYVGGSAACIAELLATPGIEALPARPEDSTAFAADTLNPLPGGR</sequence>
<dbReference type="OrthoDB" id="2426596at2"/>
<accession>A0A285V5N9</accession>
<dbReference type="EMBL" id="OBQI01000002">
    <property type="protein sequence ID" value="SOC49247.1"/>
    <property type="molecule type" value="Genomic_DNA"/>
</dbReference>
<dbReference type="AlphaFoldDB" id="A0A285V5N9"/>
<dbReference type="Proteomes" id="UP000219435">
    <property type="component" value="Unassembled WGS sequence"/>
</dbReference>
<name>A0A285V5N9_9ACTN</name>
<proteinExistence type="predicted"/>
<evidence type="ECO:0000313" key="2">
    <source>
        <dbReference type="Proteomes" id="UP000219435"/>
    </source>
</evidence>
<gene>
    <name evidence="1" type="ORF">SAMN05660748_1966</name>
</gene>
<protein>
    <submittedName>
        <fullName evidence="1">Uncharacterized protein</fullName>
    </submittedName>
</protein>
<organism evidence="1 2">
    <name type="scientific">Blastococcus aggregatus</name>
    <dbReference type="NCBI Taxonomy" id="38502"/>
    <lineage>
        <taxon>Bacteria</taxon>
        <taxon>Bacillati</taxon>
        <taxon>Actinomycetota</taxon>
        <taxon>Actinomycetes</taxon>
        <taxon>Geodermatophilales</taxon>
        <taxon>Geodermatophilaceae</taxon>
        <taxon>Blastococcus</taxon>
    </lineage>
</organism>
<keyword evidence="2" id="KW-1185">Reference proteome</keyword>
<evidence type="ECO:0000313" key="1">
    <source>
        <dbReference type="EMBL" id="SOC49247.1"/>
    </source>
</evidence>
<dbReference type="RefSeq" id="WP_097194759.1">
    <property type="nucleotide sequence ID" value="NZ_OBQI01000002.1"/>
</dbReference>